<name>A0ABZ1SL50_9ACTN</name>
<dbReference type="RefSeq" id="WP_328708496.1">
    <property type="nucleotide sequence ID" value="NZ_CP108085.1"/>
</dbReference>
<gene>
    <name evidence="1" type="ORF">OG913_24330</name>
</gene>
<protein>
    <submittedName>
        <fullName evidence="1">DUF4259 domain-containing protein</fullName>
    </submittedName>
</protein>
<dbReference type="Pfam" id="PF14078">
    <property type="entry name" value="DUF4259"/>
    <property type="match status" value="1"/>
</dbReference>
<keyword evidence="2" id="KW-1185">Reference proteome</keyword>
<evidence type="ECO:0000313" key="1">
    <source>
        <dbReference type="EMBL" id="WUP72545.1"/>
    </source>
</evidence>
<sequence>MGAWGTGPLDNDAAGDLLDELGEARPEDLPDLLGSKFACVIGVEGGLDSWETEQALAGVALVAYRLAAQRGYPLELDEDLEPIRFEVSEELRHQAERTVRRALMPEDNEWYHLWTLSNGIDKAQAELEPYLRILST</sequence>
<reference evidence="1" key="1">
    <citation type="submission" date="2022-10" db="EMBL/GenBank/DDBJ databases">
        <title>The complete genomes of actinobacterial strains from the NBC collection.</title>
        <authorList>
            <person name="Joergensen T.S."/>
            <person name="Alvarez Arevalo M."/>
            <person name="Sterndorff E.B."/>
            <person name="Faurdal D."/>
            <person name="Vuksanovic O."/>
            <person name="Mourched A.-S."/>
            <person name="Charusanti P."/>
            <person name="Shaw S."/>
            <person name="Blin K."/>
            <person name="Weber T."/>
        </authorList>
    </citation>
    <scope>NUCLEOTIDE SEQUENCE</scope>
    <source>
        <strain evidence="1">NBC_00254</strain>
    </source>
</reference>
<dbReference type="InterPro" id="IPR025355">
    <property type="entry name" value="DUF4259"/>
</dbReference>
<dbReference type="GeneID" id="97494378"/>
<accession>A0ABZ1SL50</accession>
<dbReference type="Proteomes" id="UP001432011">
    <property type="component" value="Chromosome"/>
</dbReference>
<evidence type="ECO:0000313" key="2">
    <source>
        <dbReference type="Proteomes" id="UP001432011"/>
    </source>
</evidence>
<dbReference type="EMBL" id="CP108085">
    <property type="protein sequence ID" value="WUP72545.1"/>
    <property type="molecule type" value="Genomic_DNA"/>
</dbReference>
<organism evidence="1 2">
    <name type="scientific">Microbispora hainanensis</name>
    <dbReference type="NCBI Taxonomy" id="568844"/>
    <lineage>
        <taxon>Bacteria</taxon>
        <taxon>Bacillati</taxon>
        <taxon>Actinomycetota</taxon>
        <taxon>Actinomycetes</taxon>
        <taxon>Streptosporangiales</taxon>
        <taxon>Streptosporangiaceae</taxon>
        <taxon>Microbispora</taxon>
    </lineage>
</organism>
<proteinExistence type="predicted"/>